<dbReference type="InParanoid" id="A0A540VER6"/>
<feature type="region of interest" description="Disordered" evidence="1">
    <location>
        <begin position="70"/>
        <end position="100"/>
    </location>
</feature>
<dbReference type="InterPro" id="IPR036397">
    <property type="entry name" value="RNaseH_sf"/>
</dbReference>
<protein>
    <submittedName>
        <fullName evidence="3">Ribonuclease HI family protein</fullName>
    </submittedName>
</protein>
<evidence type="ECO:0000259" key="2">
    <source>
        <dbReference type="PROSITE" id="PS50879"/>
    </source>
</evidence>
<sequence>MGDGPGGGQRPGSRRVTMAETDQTLEALVEAIAGLTPDQRRRLQRRLRLSGLWEPEELLTDRNRLAVAPALARRPGARPSRRTTPTPLPATSDTEYQSPVSGKVVRGAPTEVDGAVEPHAMPPLPGQAPEQPIVIIFDGGSKGNPGLGYGSYALRWPGQPQQVVQLRFGDRVTNNEAEYDTLISALEATLKRLEDSGADPATARVEIYGDSQLVVNQVNGRWACNEDRLRVRRDRALALLNRFGHWRLRHHGREHSVRVLGH</sequence>
<dbReference type="SUPFAM" id="SSF53098">
    <property type="entry name" value="Ribonuclease H-like"/>
    <property type="match status" value="1"/>
</dbReference>
<evidence type="ECO:0000313" key="3">
    <source>
        <dbReference type="EMBL" id="TQE95255.1"/>
    </source>
</evidence>
<name>A0A540VER6_9CHLR</name>
<accession>A0A540VER6</accession>
<dbReference type="GO" id="GO:0004523">
    <property type="term" value="F:RNA-DNA hybrid ribonuclease activity"/>
    <property type="evidence" value="ECO:0007669"/>
    <property type="project" value="InterPro"/>
</dbReference>
<feature type="domain" description="RNase H type-1" evidence="2">
    <location>
        <begin position="129"/>
        <end position="262"/>
    </location>
</feature>
<feature type="compositionally biased region" description="Gly residues" evidence="1">
    <location>
        <begin position="1"/>
        <end position="10"/>
    </location>
</feature>
<dbReference type="OrthoDB" id="7845843at2"/>
<dbReference type="EMBL" id="VIGC01000015">
    <property type="protein sequence ID" value="TQE95255.1"/>
    <property type="molecule type" value="Genomic_DNA"/>
</dbReference>
<dbReference type="AlphaFoldDB" id="A0A540VER6"/>
<organism evidence="3 4">
    <name type="scientific">Litorilinea aerophila</name>
    <dbReference type="NCBI Taxonomy" id="1204385"/>
    <lineage>
        <taxon>Bacteria</taxon>
        <taxon>Bacillati</taxon>
        <taxon>Chloroflexota</taxon>
        <taxon>Caldilineae</taxon>
        <taxon>Caldilineales</taxon>
        <taxon>Caldilineaceae</taxon>
        <taxon>Litorilinea</taxon>
    </lineage>
</organism>
<dbReference type="InterPro" id="IPR012337">
    <property type="entry name" value="RNaseH-like_sf"/>
</dbReference>
<evidence type="ECO:0000313" key="4">
    <source>
        <dbReference type="Proteomes" id="UP000317371"/>
    </source>
</evidence>
<dbReference type="GO" id="GO:0003676">
    <property type="term" value="F:nucleic acid binding"/>
    <property type="evidence" value="ECO:0007669"/>
    <property type="project" value="InterPro"/>
</dbReference>
<reference evidence="3 4" key="1">
    <citation type="submission" date="2019-06" db="EMBL/GenBank/DDBJ databases">
        <title>Genome sequence of Litorilinea aerophila BAA-2444.</title>
        <authorList>
            <person name="Maclea K.S."/>
            <person name="Maurais E.G."/>
            <person name="Iannazzi L.C."/>
        </authorList>
    </citation>
    <scope>NUCLEOTIDE SEQUENCE [LARGE SCALE GENOMIC DNA]</scope>
    <source>
        <strain evidence="3 4">ATCC BAA-2444</strain>
    </source>
</reference>
<feature type="region of interest" description="Disordered" evidence="1">
    <location>
        <begin position="1"/>
        <end position="21"/>
    </location>
</feature>
<dbReference type="Proteomes" id="UP000317371">
    <property type="component" value="Unassembled WGS sequence"/>
</dbReference>
<dbReference type="Pfam" id="PF13456">
    <property type="entry name" value="RVT_3"/>
    <property type="match status" value="1"/>
</dbReference>
<evidence type="ECO:0000256" key="1">
    <source>
        <dbReference type="SAM" id="MobiDB-lite"/>
    </source>
</evidence>
<dbReference type="InterPro" id="IPR002156">
    <property type="entry name" value="RNaseH_domain"/>
</dbReference>
<dbReference type="PROSITE" id="PS50879">
    <property type="entry name" value="RNASE_H_1"/>
    <property type="match status" value="1"/>
</dbReference>
<gene>
    <name evidence="3" type="ORF">FKZ61_12810</name>
</gene>
<keyword evidence="4" id="KW-1185">Reference proteome</keyword>
<proteinExistence type="predicted"/>
<dbReference type="CDD" id="cd09279">
    <property type="entry name" value="RNase_HI_like"/>
    <property type="match status" value="1"/>
</dbReference>
<dbReference type="PANTHER" id="PTHR46387">
    <property type="entry name" value="POLYNUCLEOTIDYL TRANSFERASE, RIBONUCLEASE H-LIKE SUPERFAMILY PROTEIN"/>
    <property type="match status" value="1"/>
</dbReference>
<feature type="compositionally biased region" description="Low complexity" evidence="1">
    <location>
        <begin position="82"/>
        <end position="91"/>
    </location>
</feature>
<comment type="caution">
    <text evidence="3">The sequence shown here is derived from an EMBL/GenBank/DDBJ whole genome shotgun (WGS) entry which is preliminary data.</text>
</comment>
<dbReference type="Gene3D" id="3.30.420.10">
    <property type="entry name" value="Ribonuclease H-like superfamily/Ribonuclease H"/>
    <property type="match status" value="1"/>
</dbReference>
<dbReference type="PANTHER" id="PTHR46387:SF2">
    <property type="entry name" value="RIBONUCLEASE HI"/>
    <property type="match status" value="1"/>
</dbReference>